<sequence>MASASSPPPPSDSPSEDTQRNHEEAMQQQDLPKETTTSPPPTTSTEEVLYKTKSIQFLGRTTPIILQNENGPCPLLAICNVLLLRNNLNLNPDCYEVSQERLMSLVVDRLIDSNSKVNNKDEGYIENQQQNIADAIDLLPRLTTGIDVNIKFRRIDDFEFTPECAIFDLLDIPLYHGWIVDPQDVEAANAIGSKSYNALMGELVALETQNVEAIGDENPGEDSVDFAAATTAALGVPSPCLSKTRSFDESPPAAAELRRMRKGDLEEETELLQALQLSQGQGNDSAPNTHEDSTNQDSAFTFSDASPTSTHCTNISQLEQFKSDDDKASEKDGNMIKVGEFPTSITIKSEDHNHDQLSSKESECEAAFDAENVSSSKEAIVDATSSEGLSVDKANMESTKTEHSSESLLKPDAADISCTSHHDDVPNAVTSPISTDEPMYEGEECVNTVAPVCAEKEPVYEGESLLGKRVGKNVGDCSSEGRTTDGLTAEEGELIRNFLKNSASQLTFCGLFRLQEGLKERELCVFFRNNHFCTMFKYEGELYLLATDQGYLNQPDLVWEKLNEVNGDTAFMTATFKDFKIDSSTGGASGTWDERNAVTNTADYLASINNVADTDIDVNSDLQLAIALQQQEFEDQSPRSNPTPQPTGLAASRLVTGPQVPRSSHKPSSAASSASSRHDGKSPKDKDSKCRIM</sequence>
<dbReference type="GO" id="GO:0004843">
    <property type="term" value="F:cysteine-type deubiquitinase activity"/>
    <property type="evidence" value="ECO:0007669"/>
    <property type="project" value="InterPro"/>
</dbReference>
<feature type="compositionally biased region" description="Polar residues" evidence="1">
    <location>
        <begin position="295"/>
        <end position="309"/>
    </location>
</feature>
<protein>
    <recommendedName>
        <fullName evidence="2">MINDY deubiquitinase domain-containing protein</fullName>
    </recommendedName>
</protein>
<dbReference type="STRING" id="81985.R0H5S3"/>
<dbReference type="GO" id="GO:0016807">
    <property type="term" value="F:cysteine-type carboxypeptidase activity"/>
    <property type="evidence" value="ECO:0007669"/>
    <property type="project" value="TreeGrafter"/>
</dbReference>
<evidence type="ECO:0000313" key="3">
    <source>
        <dbReference type="EMBL" id="EOA20085.1"/>
    </source>
</evidence>
<gene>
    <name evidence="3" type="ORF">CARUB_v10000359mg</name>
</gene>
<evidence type="ECO:0000313" key="4">
    <source>
        <dbReference type="Proteomes" id="UP000029121"/>
    </source>
</evidence>
<evidence type="ECO:0000256" key="1">
    <source>
        <dbReference type="SAM" id="MobiDB-lite"/>
    </source>
</evidence>
<dbReference type="GO" id="GO:1990380">
    <property type="term" value="F:K48-linked deubiquitinase activity"/>
    <property type="evidence" value="ECO:0007669"/>
    <property type="project" value="InterPro"/>
</dbReference>
<feature type="region of interest" description="Disordered" evidence="1">
    <location>
        <begin position="632"/>
        <end position="693"/>
    </location>
</feature>
<dbReference type="GO" id="GO:0005829">
    <property type="term" value="C:cytosol"/>
    <property type="evidence" value="ECO:0007669"/>
    <property type="project" value="TreeGrafter"/>
</dbReference>
<proteinExistence type="predicted"/>
<keyword evidence="4" id="KW-1185">Reference proteome</keyword>
<feature type="compositionally biased region" description="Pro residues" evidence="1">
    <location>
        <begin position="1"/>
        <end position="12"/>
    </location>
</feature>
<feature type="region of interest" description="Disordered" evidence="1">
    <location>
        <begin position="1"/>
        <end position="48"/>
    </location>
</feature>
<accession>R0H5S3</accession>
<dbReference type="InterPro" id="IPR033979">
    <property type="entry name" value="MINDY_domain"/>
</dbReference>
<dbReference type="OrthoDB" id="10261212at2759"/>
<feature type="domain" description="MINDY deubiquitinase" evidence="2">
    <location>
        <begin position="50"/>
        <end position="576"/>
    </location>
</feature>
<feature type="compositionally biased region" description="Low complexity" evidence="1">
    <location>
        <begin position="666"/>
        <end position="675"/>
    </location>
</feature>
<reference evidence="4" key="1">
    <citation type="journal article" date="2013" name="Nat. Genet.">
        <title>The Capsella rubella genome and the genomic consequences of rapid mating system evolution.</title>
        <authorList>
            <person name="Slotte T."/>
            <person name="Hazzouri K.M."/>
            <person name="Agren J.A."/>
            <person name="Koenig D."/>
            <person name="Maumus F."/>
            <person name="Guo Y.L."/>
            <person name="Steige K."/>
            <person name="Platts A.E."/>
            <person name="Escobar J.S."/>
            <person name="Newman L.K."/>
            <person name="Wang W."/>
            <person name="Mandakova T."/>
            <person name="Vello E."/>
            <person name="Smith L.M."/>
            <person name="Henz S.R."/>
            <person name="Steffen J."/>
            <person name="Takuno S."/>
            <person name="Brandvain Y."/>
            <person name="Coop G."/>
            <person name="Andolfatto P."/>
            <person name="Hu T.T."/>
            <person name="Blanchette M."/>
            <person name="Clark R.M."/>
            <person name="Quesneville H."/>
            <person name="Nordborg M."/>
            <person name="Gaut B.S."/>
            <person name="Lysak M.A."/>
            <person name="Jenkins J."/>
            <person name="Grimwood J."/>
            <person name="Chapman J."/>
            <person name="Prochnik S."/>
            <person name="Shu S."/>
            <person name="Rokhsar D."/>
            <person name="Schmutz J."/>
            <person name="Weigel D."/>
            <person name="Wright S.I."/>
        </authorList>
    </citation>
    <scope>NUCLEOTIDE SEQUENCE [LARGE SCALE GENOMIC DNA]</scope>
    <source>
        <strain evidence="4">cv. Monte Gargano</strain>
    </source>
</reference>
<dbReference type="PANTHER" id="PTHR18063:SF6">
    <property type="entry name" value="UBIQUITIN CARBOXYL-TERMINAL HYDROLASE"/>
    <property type="match status" value="1"/>
</dbReference>
<dbReference type="KEGG" id="crb:17881857"/>
<dbReference type="eggNOG" id="KOG2427">
    <property type="taxonomic scope" value="Eukaryota"/>
</dbReference>
<organism evidence="3 4">
    <name type="scientific">Capsella rubella</name>
    <dbReference type="NCBI Taxonomy" id="81985"/>
    <lineage>
        <taxon>Eukaryota</taxon>
        <taxon>Viridiplantae</taxon>
        <taxon>Streptophyta</taxon>
        <taxon>Embryophyta</taxon>
        <taxon>Tracheophyta</taxon>
        <taxon>Spermatophyta</taxon>
        <taxon>Magnoliopsida</taxon>
        <taxon>eudicotyledons</taxon>
        <taxon>Gunneridae</taxon>
        <taxon>Pentapetalae</taxon>
        <taxon>rosids</taxon>
        <taxon>malvids</taxon>
        <taxon>Brassicales</taxon>
        <taxon>Brassicaceae</taxon>
        <taxon>Camelineae</taxon>
        <taxon>Capsella</taxon>
    </lineage>
</organism>
<feature type="region of interest" description="Disordered" evidence="1">
    <location>
        <begin position="278"/>
        <end position="309"/>
    </location>
</feature>
<dbReference type="InterPro" id="IPR007518">
    <property type="entry name" value="MINDY"/>
</dbReference>
<dbReference type="GO" id="GO:0071108">
    <property type="term" value="P:protein K48-linked deubiquitination"/>
    <property type="evidence" value="ECO:0007669"/>
    <property type="project" value="TreeGrafter"/>
</dbReference>
<dbReference type="GO" id="GO:0071944">
    <property type="term" value="C:cell periphery"/>
    <property type="evidence" value="ECO:0007669"/>
    <property type="project" value="TreeGrafter"/>
</dbReference>
<feature type="compositionally biased region" description="Basic and acidic residues" evidence="1">
    <location>
        <begin position="676"/>
        <end position="693"/>
    </location>
</feature>
<dbReference type="Pfam" id="PF04424">
    <property type="entry name" value="MINDY_DUB"/>
    <property type="match status" value="1"/>
</dbReference>
<dbReference type="PANTHER" id="PTHR18063">
    <property type="entry name" value="NF-E2 INDUCIBLE PROTEIN"/>
    <property type="match status" value="1"/>
</dbReference>
<name>R0H5S3_9BRAS</name>
<dbReference type="EMBL" id="KB870810">
    <property type="protein sequence ID" value="EOA20085.1"/>
    <property type="molecule type" value="Genomic_DNA"/>
</dbReference>
<dbReference type="Proteomes" id="UP000029121">
    <property type="component" value="Unassembled WGS sequence"/>
</dbReference>
<dbReference type="AlphaFoldDB" id="R0H5S3"/>
<evidence type="ECO:0000259" key="2">
    <source>
        <dbReference type="Pfam" id="PF04424"/>
    </source>
</evidence>